<evidence type="ECO:0000313" key="7">
    <source>
        <dbReference type="Proteomes" id="UP001165289"/>
    </source>
</evidence>
<evidence type="ECO:0000256" key="2">
    <source>
        <dbReference type="ARBA" id="ARBA00022692"/>
    </source>
</evidence>
<evidence type="ECO:0000313" key="6">
    <source>
        <dbReference type="EMBL" id="KAI6652029.1"/>
    </source>
</evidence>
<keyword evidence="3 5" id="KW-1133">Transmembrane helix</keyword>
<dbReference type="GO" id="GO:0038166">
    <property type="term" value="P:angiotensin-activated signaling pathway"/>
    <property type="evidence" value="ECO:0007669"/>
    <property type="project" value="InterPro"/>
</dbReference>
<dbReference type="Proteomes" id="UP001165289">
    <property type="component" value="Unassembled WGS sequence"/>
</dbReference>
<evidence type="ECO:0000256" key="1">
    <source>
        <dbReference type="ARBA" id="ARBA00004141"/>
    </source>
</evidence>
<proteinExistence type="predicted"/>
<keyword evidence="4 5" id="KW-0472">Membrane</keyword>
<reference evidence="6 7" key="1">
    <citation type="journal article" date="2023" name="BMC Biol.">
        <title>The compact genome of the sponge Oopsacas minuta (Hexactinellida) is lacking key metazoan core genes.</title>
        <authorList>
            <person name="Santini S."/>
            <person name="Schenkelaars Q."/>
            <person name="Jourda C."/>
            <person name="Duchesne M."/>
            <person name="Belahbib H."/>
            <person name="Rocher C."/>
            <person name="Selva M."/>
            <person name="Riesgo A."/>
            <person name="Vervoort M."/>
            <person name="Leys S.P."/>
            <person name="Kodjabachian L."/>
            <person name="Le Bivic A."/>
            <person name="Borchiellini C."/>
            <person name="Claverie J.M."/>
            <person name="Renard E."/>
        </authorList>
    </citation>
    <scope>NUCLEOTIDE SEQUENCE [LARGE SCALE GENOMIC DNA]</scope>
    <source>
        <strain evidence="6">SPO-2</strain>
    </source>
</reference>
<dbReference type="SMART" id="SM00805">
    <property type="entry name" value="AGTRAP"/>
    <property type="match status" value="1"/>
</dbReference>
<protein>
    <submittedName>
        <fullName evidence="6">Uncharacterized protein</fullName>
    </submittedName>
</protein>
<dbReference type="GO" id="GO:0005886">
    <property type="term" value="C:plasma membrane"/>
    <property type="evidence" value="ECO:0007669"/>
    <property type="project" value="TreeGrafter"/>
</dbReference>
<evidence type="ECO:0000256" key="4">
    <source>
        <dbReference type="ARBA" id="ARBA00023136"/>
    </source>
</evidence>
<evidence type="ECO:0000256" key="5">
    <source>
        <dbReference type="SAM" id="Phobius"/>
    </source>
</evidence>
<dbReference type="EMBL" id="JAKMXF010000300">
    <property type="protein sequence ID" value="KAI6652029.1"/>
    <property type="molecule type" value="Genomic_DNA"/>
</dbReference>
<dbReference type="InterPro" id="IPR009436">
    <property type="entry name" value="AGTRAP"/>
</dbReference>
<feature type="transmembrane region" description="Helical" evidence="5">
    <location>
        <begin position="83"/>
        <end position="104"/>
    </location>
</feature>
<comment type="subcellular location">
    <subcellularLocation>
        <location evidence="1">Membrane</location>
        <topology evidence="1">Multi-pass membrane protein</topology>
    </subcellularLocation>
</comment>
<keyword evidence="2 5" id="KW-0812">Transmembrane</keyword>
<dbReference type="Pfam" id="PF06396">
    <property type="entry name" value="AGTRAP"/>
    <property type="match status" value="1"/>
</dbReference>
<comment type="caution">
    <text evidence="6">The sequence shown here is derived from an EMBL/GenBank/DDBJ whole genome shotgun (WGS) entry which is preliminary data.</text>
</comment>
<sequence>MSIQGNTSNNTTYTHDMKSIGAQSIPNIPALPMIVVMFHMFFFILSLIPNGYPWTSAVIFINVFFFVLGLWATHDQNSAQAVFWMFCIHVSGILIDIIVLGLYFGELQAAYGNGATQAARLFQFSAAMMILNLLFKPLTVFVLVFLFWFRNGFGKVLAILKMNPEGENPYSNLDDGERS</sequence>
<dbReference type="PANTHER" id="PTHR16521">
    <property type="entry name" value="TYPE-1 ANGIOTENSIN II RECEPTOR-ASSOCIATED PROTEIN"/>
    <property type="match status" value="1"/>
</dbReference>
<feature type="transmembrane region" description="Helical" evidence="5">
    <location>
        <begin position="54"/>
        <end position="71"/>
    </location>
</feature>
<keyword evidence="7" id="KW-1185">Reference proteome</keyword>
<evidence type="ECO:0000256" key="3">
    <source>
        <dbReference type="ARBA" id="ARBA00022989"/>
    </source>
</evidence>
<feature type="transmembrane region" description="Helical" evidence="5">
    <location>
        <begin position="124"/>
        <end position="149"/>
    </location>
</feature>
<feature type="transmembrane region" description="Helical" evidence="5">
    <location>
        <begin position="28"/>
        <end position="48"/>
    </location>
</feature>
<accession>A0AAV7JU69</accession>
<dbReference type="PANTHER" id="PTHR16521:SF3">
    <property type="entry name" value="TYPE-1 ANGIOTENSIN II RECEPTOR-ASSOCIATED PROTEIN"/>
    <property type="match status" value="1"/>
</dbReference>
<organism evidence="6 7">
    <name type="scientific">Oopsacas minuta</name>
    <dbReference type="NCBI Taxonomy" id="111878"/>
    <lineage>
        <taxon>Eukaryota</taxon>
        <taxon>Metazoa</taxon>
        <taxon>Porifera</taxon>
        <taxon>Hexactinellida</taxon>
        <taxon>Hexasterophora</taxon>
        <taxon>Lyssacinosida</taxon>
        <taxon>Leucopsacidae</taxon>
        <taxon>Oopsacas</taxon>
    </lineage>
</organism>
<name>A0AAV7JU69_9METZ</name>
<gene>
    <name evidence="6" type="ORF">LOD99_4574</name>
</gene>
<dbReference type="AlphaFoldDB" id="A0AAV7JU69"/>